<dbReference type="InterPro" id="IPR025501">
    <property type="entry name" value="MinD_FleN"/>
</dbReference>
<keyword evidence="1" id="KW-0547">Nucleotide-binding</keyword>
<dbReference type="SUPFAM" id="SSF52540">
    <property type="entry name" value="P-loop containing nucleoside triphosphate hydrolases"/>
    <property type="match status" value="1"/>
</dbReference>
<dbReference type="Pfam" id="PF10609">
    <property type="entry name" value="ParA"/>
    <property type="match status" value="1"/>
</dbReference>
<dbReference type="EMBL" id="VULR01000004">
    <property type="protein sequence ID" value="MSS42986.1"/>
    <property type="molecule type" value="Genomic_DNA"/>
</dbReference>
<proteinExistence type="predicted"/>
<dbReference type="AlphaFoldDB" id="A0A844FG90"/>
<sequence>MADQAEKLRKIMGKYSKKENINESKARKAKFIGVTSGKGGVGKTNFTVNLAISLRKLGYKVVIVDGDLGLANVDLITGTCLEYNISDIFLQGKSIFDIMTEGPDGIKIISGGSGITEFHLLNGENLNRFINEIEKLENYFDFIIMDTGAGISENVIKFLLLADDLVLLITPDPTSLMDGYALLKTVVLYGYIGDIKTVINMAGSKKEAEEVYNKLNGVSNRFLNRDVEFLDYLNKSSIVANAVKKQRPFVLDKPNSSVSKKINNIALKFIDTEKSKFLKTKSFSQRFKEFFLGEGDLNK</sequence>
<dbReference type="OrthoDB" id="9816297at2"/>
<dbReference type="GO" id="GO:0051782">
    <property type="term" value="P:negative regulation of cell division"/>
    <property type="evidence" value="ECO:0007669"/>
    <property type="project" value="TreeGrafter"/>
</dbReference>
<dbReference type="PANTHER" id="PTHR43384">
    <property type="entry name" value="SEPTUM SITE-DETERMINING PROTEIN MIND HOMOLOG, CHLOROPLASTIC-RELATED"/>
    <property type="match status" value="1"/>
</dbReference>
<dbReference type="CDD" id="cd02038">
    <property type="entry name" value="FlhG-like"/>
    <property type="match status" value="1"/>
</dbReference>
<protein>
    <submittedName>
        <fullName evidence="3">MinD/ParA family protein</fullName>
    </submittedName>
</protein>
<dbReference type="GO" id="GO:0005829">
    <property type="term" value="C:cytosol"/>
    <property type="evidence" value="ECO:0007669"/>
    <property type="project" value="TreeGrafter"/>
</dbReference>
<comment type="caution">
    <text evidence="3">The sequence shown here is derived from an EMBL/GenBank/DDBJ whole genome shotgun (WGS) entry which is preliminary data.</text>
</comment>
<dbReference type="GO" id="GO:0009898">
    <property type="term" value="C:cytoplasmic side of plasma membrane"/>
    <property type="evidence" value="ECO:0007669"/>
    <property type="project" value="TreeGrafter"/>
</dbReference>
<evidence type="ECO:0000313" key="3">
    <source>
        <dbReference type="EMBL" id="MSS42986.1"/>
    </source>
</evidence>
<dbReference type="PANTHER" id="PTHR43384:SF4">
    <property type="entry name" value="CELLULOSE BIOSYNTHESIS PROTEIN BCSQ-RELATED"/>
    <property type="match status" value="1"/>
</dbReference>
<dbReference type="GO" id="GO:0016887">
    <property type="term" value="F:ATP hydrolysis activity"/>
    <property type="evidence" value="ECO:0007669"/>
    <property type="project" value="TreeGrafter"/>
</dbReference>
<accession>A0A844FG90</accession>
<keyword evidence="2" id="KW-0067">ATP-binding</keyword>
<gene>
    <name evidence="3" type="ORF">FYJ27_04460</name>
</gene>
<name>A0A844FG90_9FIRM</name>
<dbReference type="InterPro" id="IPR050625">
    <property type="entry name" value="ParA/MinD_ATPase"/>
</dbReference>
<dbReference type="Gene3D" id="3.40.50.300">
    <property type="entry name" value="P-loop containing nucleotide triphosphate hydrolases"/>
    <property type="match status" value="1"/>
</dbReference>
<dbReference type="InterPro" id="IPR033875">
    <property type="entry name" value="FlhG"/>
</dbReference>
<evidence type="ECO:0000256" key="1">
    <source>
        <dbReference type="ARBA" id="ARBA00022741"/>
    </source>
</evidence>
<dbReference type="PIRSF" id="PIRSF003092">
    <property type="entry name" value="MinD"/>
    <property type="match status" value="1"/>
</dbReference>
<dbReference type="InterPro" id="IPR027417">
    <property type="entry name" value="P-loop_NTPase"/>
</dbReference>
<evidence type="ECO:0000256" key="2">
    <source>
        <dbReference type="ARBA" id="ARBA00022840"/>
    </source>
</evidence>
<evidence type="ECO:0000313" key="4">
    <source>
        <dbReference type="Proteomes" id="UP000462760"/>
    </source>
</evidence>
<reference evidence="3 4" key="1">
    <citation type="submission" date="2019-08" db="EMBL/GenBank/DDBJ databases">
        <title>In-depth cultivation of the pig gut microbiome towards novel bacterial diversity and tailored functional studies.</title>
        <authorList>
            <person name="Wylensek D."/>
            <person name="Hitch T.C.A."/>
            <person name="Clavel T."/>
        </authorList>
    </citation>
    <scope>NUCLEOTIDE SEQUENCE [LARGE SCALE GENOMIC DNA]</scope>
    <source>
        <strain evidence="3 4">Med78-601-WT-4W-RMD-3</strain>
    </source>
</reference>
<organism evidence="3 4">
    <name type="scientific">Anaerosalibacter bizertensis</name>
    <dbReference type="NCBI Taxonomy" id="932217"/>
    <lineage>
        <taxon>Bacteria</taxon>
        <taxon>Bacillati</taxon>
        <taxon>Bacillota</taxon>
        <taxon>Tissierellia</taxon>
        <taxon>Tissierellales</taxon>
        <taxon>Sporanaerobacteraceae</taxon>
        <taxon>Anaerosalibacter</taxon>
    </lineage>
</organism>
<dbReference type="InterPro" id="IPR033756">
    <property type="entry name" value="YlxH/NBP35"/>
</dbReference>
<dbReference type="GO" id="GO:0005524">
    <property type="term" value="F:ATP binding"/>
    <property type="evidence" value="ECO:0007669"/>
    <property type="project" value="UniProtKB-KW"/>
</dbReference>
<dbReference type="RefSeq" id="WP_154483661.1">
    <property type="nucleotide sequence ID" value="NZ_VULR01000004.1"/>
</dbReference>
<dbReference type="Proteomes" id="UP000462760">
    <property type="component" value="Unassembled WGS sequence"/>
</dbReference>